<dbReference type="AlphaFoldDB" id="A0A9W4DCM2"/>
<sequence>MGLSSRPRNPIRLHPTHHTSIGMYSRPLYERDVSDQMLKQVKFLILLATLNHERFLIRSSVQLRKIPDSTSNSIES</sequence>
<dbReference type="Proteomes" id="UP000683417">
    <property type="component" value="Unassembled WGS sequence"/>
</dbReference>
<dbReference type="EMBL" id="CAJHIT010000010">
    <property type="protein sequence ID" value="CAD6505967.1"/>
    <property type="molecule type" value="Genomic_DNA"/>
</dbReference>
<proteinExistence type="predicted"/>
<evidence type="ECO:0000313" key="2">
    <source>
        <dbReference type="Proteomes" id="UP000683417"/>
    </source>
</evidence>
<accession>A0A9W4DCM2</accession>
<evidence type="ECO:0000313" key="1">
    <source>
        <dbReference type="EMBL" id="CAD6505967.1"/>
    </source>
</evidence>
<reference evidence="1" key="1">
    <citation type="submission" date="2020-10" db="EMBL/GenBank/DDBJ databases">
        <authorList>
            <person name="Muller C M."/>
        </authorList>
    </citation>
    <scope>NUCLEOTIDE SEQUENCE</scope>
    <source>
        <strain evidence="1">THUN-12</strain>
    </source>
</reference>
<protein>
    <submittedName>
        <fullName evidence="1">BgTH12-06899</fullName>
    </submittedName>
</protein>
<comment type="caution">
    <text evidence="1">The sequence shown here is derived from an EMBL/GenBank/DDBJ whole genome shotgun (WGS) entry which is preliminary data.</text>
</comment>
<gene>
    <name evidence="1" type="ORF">BGTH12_LOCUS7325</name>
</gene>
<name>A0A9W4DCM2_BLUGR</name>
<organism evidence="1 2">
    <name type="scientific">Blumeria graminis f. sp. triticale</name>
    <dbReference type="NCBI Taxonomy" id="1689686"/>
    <lineage>
        <taxon>Eukaryota</taxon>
        <taxon>Fungi</taxon>
        <taxon>Dikarya</taxon>
        <taxon>Ascomycota</taxon>
        <taxon>Pezizomycotina</taxon>
        <taxon>Leotiomycetes</taxon>
        <taxon>Erysiphales</taxon>
        <taxon>Erysiphaceae</taxon>
        <taxon>Blumeria</taxon>
    </lineage>
</organism>